<protein>
    <submittedName>
        <fullName evidence="1">Uncharacterized protein</fullName>
    </submittedName>
</protein>
<accession>A0A075AT59</accession>
<proteinExistence type="predicted"/>
<dbReference type="HOGENOM" id="CLU_2623376_0_0_1"/>
<feature type="non-terminal residue" evidence="1">
    <location>
        <position position="78"/>
    </location>
</feature>
<sequence length="78" mass="9351">MMSKPQLLDWIKSYIRNEAMEAAVERYSWDVLMNFTEEKWEKYFQLDGVALYNKLHPASTEKEVIVDVNLEAKEEDEY</sequence>
<evidence type="ECO:0000313" key="1">
    <source>
        <dbReference type="EMBL" id="EPZ31910.1"/>
    </source>
</evidence>
<dbReference type="AlphaFoldDB" id="A0A075AT59"/>
<dbReference type="Proteomes" id="UP000030755">
    <property type="component" value="Unassembled WGS sequence"/>
</dbReference>
<keyword evidence="2" id="KW-1185">Reference proteome</keyword>
<name>A0A075AT59_ROZAC</name>
<evidence type="ECO:0000313" key="2">
    <source>
        <dbReference type="Proteomes" id="UP000030755"/>
    </source>
</evidence>
<gene>
    <name evidence="1" type="ORF">O9G_004733</name>
</gene>
<dbReference type="EMBL" id="KE561203">
    <property type="protein sequence ID" value="EPZ31910.1"/>
    <property type="molecule type" value="Genomic_DNA"/>
</dbReference>
<organism evidence="1 2">
    <name type="scientific">Rozella allomycis (strain CSF55)</name>
    <dbReference type="NCBI Taxonomy" id="988480"/>
    <lineage>
        <taxon>Eukaryota</taxon>
        <taxon>Fungi</taxon>
        <taxon>Fungi incertae sedis</taxon>
        <taxon>Cryptomycota</taxon>
        <taxon>Cryptomycota incertae sedis</taxon>
        <taxon>Rozella</taxon>
    </lineage>
</organism>
<reference evidence="1 2" key="1">
    <citation type="journal article" date="2013" name="Curr. Biol.">
        <title>Shared signatures of parasitism and phylogenomics unite Cryptomycota and microsporidia.</title>
        <authorList>
            <person name="James T.Y."/>
            <person name="Pelin A."/>
            <person name="Bonen L."/>
            <person name="Ahrendt S."/>
            <person name="Sain D."/>
            <person name="Corradi N."/>
            <person name="Stajich J.E."/>
        </authorList>
    </citation>
    <scope>NUCLEOTIDE SEQUENCE [LARGE SCALE GENOMIC DNA]</scope>
    <source>
        <strain evidence="1 2">CSF55</strain>
    </source>
</reference>